<proteinExistence type="predicted"/>
<gene>
    <name evidence="1" type="ORF">N7G274_004831</name>
</gene>
<accession>A0ABR4A8X4</accession>
<sequence length="272" mass="30108">MTSSSKQTTLAHSQLDRFNHVHQISNLYTLIPTIVWNKLGPLRRSISAYSLGSQGQATSVVTHRGLGSEEVHVITGDPAPEADVDIRRKYARHGWGLLQTSLSEAQYEDPQSQAFSRQLYISSLSHLLRGLPSDLTDQEVMHLRQALPPSLENPNQAKAIEAHKQTSSILHRGVSTSIILVCLFLRLALPYLRYFLAIAHDYERRHHVTERALALSMDMADSLGKRSMEIAATAMENKLVIGSVQYCIEGICGGLAEGLGEGMKAIESRKDL</sequence>
<dbReference type="Proteomes" id="UP001590950">
    <property type="component" value="Unassembled WGS sequence"/>
</dbReference>
<comment type="caution">
    <text evidence="1">The sequence shown here is derived from an EMBL/GenBank/DDBJ whole genome shotgun (WGS) entry which is preliminary data.</text>
</comment>
<dbReference type="EMBL" id="JBEFKJ010000014">
    <property type="protein sequence ID" value="KAL2042342.1"/>
    <property type="molecule type" value="Genomic_DNA"/>
</dbReference>
<organism evidence="1 2">
    <name type="scientific">Stereocaulon virgatum</name>
    <dbReference type="NCBI Taxonomy" id="373712"/>
    <lineage>
        <taxon>Eukaryota</taxon>
        <taxon>Fungi</taxon>
        <taxon>Dikarya</taxon>
        <taxon>Ascomycota</taxon>
        <taxon>Pezizomycotina</taxon>
        <taxon>Lecanoromycetes</taxon>
        <taxon>OSLEUM clade</taxon>
        <taxon>Lecanoromycetidae</taxon>
        <taxon>Lecanorales</taxon>
        <taxon>Lecanorineae</taxon>
        <taxon>Stereocaulaceae</taxon>
        <taxon>Stereocaulon</taxon>
    </lineage>
</organism>
<evidence type="ECO:0000313" key="2">
    <source>
        <dbReference type="Proteomes" id="UP001590950"/>
    </source>
</evidence>
<keyword evidence="2" id="KW-1185">Reference proteome</keyword>
<name>A0ABR4A8X4_9LECA</name>
<evidence type="ECO:0000313" key="1">
    <source>
        <dbReference type="EMBL" id="KAL2042342.1"/>
    </source>
</evidence>
<reference evidence="1 2" key="1">
    <citation type="submission" date="2024-09" db="EMBL/GenBank/DDBJ databases">
        <title>Rethinking Asexuality: The Enigmatic Case of Functional Sexual Genes in Lepraria (Stereocaulaceae).</title>
        <authorList>
            <person name="Doellman M."/>
            <person name="Sun Y."/>
            <person name="Barcenas-Pena A."/>
            <person name="Lumbsch H.T."/>
            <person name="Grewe F."/>
        </authorList>
    </citation>
    <scope>NUCLEOTIDE SEQUENCE [LARGE SCALE GENOMIC DNA]</scope>
    <source>
        <strain evidence="1 2">Mercado 3170</strain>
    </source>
</reference>
<protein>
    <submittedName>
        <fullName evidence="1">Uncharacterized protein</fullName>
    </submittedName>
</protein>